<evidence type="ECO:0000313" key="2">
    <source>
        <dbReference type="EMBL" id="KAL3729881.1"/>
    </source>
</evidence>
<reference evidence="2 3" key="1">
    <citation type="submission" date="2024-11" db="EMBL/GenBank/DDBJ databases">
        <title>Chromosome-level genome assembly of Eucalyptus globulus Labill. provides insights into its genome evolution.</title>
        <authorList>
            <person name="Li X."/>
        </authorList>
    </citation>
    <scope>NUCLEOTIDE SEQUENCE [LARGE SCALE GENOMIC DNA]</scope>
    <source>
        <strain evidence="2">CL2024</strain>
        <tissue evidence="2">Fresh tender leaves</tissue>
    </source>
</reference>
<proteinExistence type="predicted"/>
<name>A0ABD3JZV2_EUCGL</name>
<feature type="region of interest" description="Disordered" evidence="1">
    <location>
        <begin position="1"/>
        <end position="49"/>
    </location>
</feature>
<gene>
    <name evidence="2" type="ORF">ACJRO7_026950</name>
</gene>
<comment type="caution">
    <text evidence="2">The sequence shown here is derived from an EMBL/GenBank/DDBJ whole genome shotgun (WGS) entry which is preliminary data.</text>
</comment>
<evidence type="ECO:0000313" key="3">
    <source>
        <dbReference type="Proteomes" id="UP001634007"/>
    </source>
</evidence>
<accession>A0ABD3JZV2</accession>
<dbReference type="AlphaFoldDB" id="A0ABD3JZV2"/>
<keyword evidence="3" id="KW-1185">Reference proteome</keyword>
<sequence>MDFATTTTDNEAENRVIVLRQQQEDPNMPESRESRGESSVDGKDASAESSYIVCEECAAETERGEGPSAFHCCPCDSEVVEFRTAAGPVCRPSPEKSN</sequence>
<dbReference type="Proteomes" id="UP001634007">
    <property type="component" value="Unassembled WGS sequence"/>
</dbReference>
<protein>
    <submittedName>
        <fullName evidence="2">Uncharacterized protein</fullName>
    </submittedName>
</protein>
<dbReference type="EMBL" id="JBJKBG010000007">
    <property type="protein sequence ID" value="KAL3729881.1"/>
    <property type="molecule type" value="Genomic_DNA"/>
</dbReference>
<organism evidence="2 3">
    <name type="scientific">Eucalyptus globulus</name>
    <name type="common">Tasmanian blue gum</name>
    <dbReference type="NCBI Taxonomy" id="34317"/>
    <lineage>
        <taxon>Eukaryota</taxon>
        <taxon>Viridiplantae</taxon>
        <taxon>Streptophyta</taxon>
        <taxon>Embryophyta</taxon>
        <taxon>Tracheophyta</taxon>
        <taxon>Spermatophyta</taxon>
        <taxon>Magnoliopsida</taxon>
        <taxon>eudicotyledons</taxon>
        <taxon>Gunneridae</taxon>
        <taxon>Pentapetalae</taxon>
        <taxon>rosids</taxon>
        <taxon>malvids</taxon>
        <taxon>Myrtales</taxon>
        <taxon>Myrtaceae</taxon>
        <taxon>Myrtoideae</taxon>
        <taxon>Eucalypteae</taxon>
        <taxon>Eucalyptus</taxon>
    </lineage>
</organism>
<evidence type="ECO:0000256" key="1">
    <source>
        <dbReference type="SAM" id="MobiDB-lite"/>
    </source>
</evidence>
<feature type="compositionally biased region" description="Basic and acidic residues" evidence="1">
    <location>
        <begin position="30"/>
        <end position="46"/>
    </location>
</feature>